<protein>
    <submittedName>
        <fullName evidence="2">ERM domain-containing protein</fullName>
    </submittedName>
</protein>
<evidence type="ECO:0000313" key="2">
    <source>
        <dbReference type="WBParaSite" id="ECPE_0001425101-mRNA-1"/>
    </source>
</evidence>
<name>A0A183B4S6_9TREM</name>
<organism evidence="2">
    <name type="scientific">Echinostoma caproni</name>
    <dbReference type="NCBI Taxonomy" id="27848"/>
    <lineage>
        <taxon>Eukaryota</taxon>
        <taxon>Metazoa</taxon>
        <taxon>Spiralia</taxon>
        <taxon>Lophotrochozoa</taxon>
        <taxon>Platyhelminthes</taxon>
        <taxon>Trematoda</taxon>
        <taxon>Digenea</taxon>
        <taxon>Plagiorchiida</taxon>
        <taxon>Echinostomata</taxon>
        <taxon>Echinostomatoidea</taxon>
        <taxon>Echinostomatidae</taxon>
        <taxon>Echinostoma</taxon>
    </lineage>
</organism>
<keyword evidence="1" id="KW-0175">Coiled coil</keyword>
<accession>A0A183B4S6</accession>
<dbReference type="WBParaSite" id="ECPE_0001425101-mRNA-1">
    <property type="protein sequence ID" value="ECPE_0001425101-mRNA-1"/>
    <property type="gene ID" value="ECPE_0001425101"/>
</dbReference>
<dbReference type="AlphaFoldDB" id="A0A183B4S6"/>
<evidence type="ECO:0000256" key="1">
    <source>
        <dbReference type="SAM" id="Coils"/>
    </source>
</evidence>
<feature type="coiled-coil region" evidence="1">
    <location>
        <begin position="37"/>
        <end position="110"/>
    </location>
</feature>
<reference evidence="2" key="1">
    <citation type="submission" date="2016-06" db="UniProtKB">
        <authorList>
            <consortium name="WormBaseParasite"/>
        </authorList>
    </citation>
    <scope>IDENTIFICATION</scope>
</reference>
<proteinExistence type="predicted"/>
<sequence length="139" mass="16412">LLDVTHTVHYLNYYSQRLSSIAEASRFPVAPDSREPLSQLEAERVERQKKLAQLEADMEAVSERTKKQEEMERELSQRMAQLNEQLTIQLAAYEKDRRQFDEDRALWEAENRDALDLIRSSMDKLDLKEKARTKRKGLF</sequence>